<reference evidence="2 3" key="1">
    <citation type="submission" date="2018-10" db="EMBL/GenBank/DDBJ databases">
        <authorList>
            <person name="Vanduin D."/>
            <person name="Fouts D."/>
            <person name="Wright M."/>
            <person name="Sutton G."/>
            <person name="Nguyen K."/>
            <person name="Kreiswirth B."/>
            <person name="Chen L."/>
            <person name="Rojas L."/>
            <person name="Hujer A."/>
            <person name="Hujer K."/>
            <person name="Bonomo R."/>
            <person name="Adams M."/>
        </authorList>
    </citation>
    <scope>NUCLEOTIDE SEQUENCE [LARGE SCALE GENOMIC DNA]</scope>
    <source>
        <strain evidence="2 3">CRK0165</strain>
    </source>
</reference>
<evidence type="ECO:0000259" key="1">
    <source>
        <dbReference type="Pfam" id="PF10908"/>
    </source>
</evidence>
<accession>A0A422ZT38</accession>
<feature type="domain" description="Tlde1" evidence="1">
    <location>
        <begin position="24"/>
        <end position="146"/>
    </location>
</feature>
<dbReference type="AlphaFoldDB" id="A0A422ZT38"/>
<dbReference type="Proteomes" id="UP000283322">
    <property type="component" value="Unassembled WGS sequence"/>
</dbReference>
<name>A0A422ZT38_KLEPN</name>
<gene>
    <name evidence="2" type="ORF">BL124_00016600</name>
</gene>
<organism evidence="2 3">
    <name type="scientific">Klebsiella pneumoniae</name>
    <dbReference type="NCBI Taxonomy" id="573"/>
    <lineage>
        <taxon>Bacteria</taxon>
        <taxon>Pseudomonadati</taxon>
        <taxon>Pseudomonadota</taxon>
        <taxon>Gammaproteobacteria</taxon>
        <taxon>Enterobacterales</taxon>
        <taxon>Enterobacteriaceae</taxon>
        <taxon>Klebsiella/Raoultella group</taxon>
        <taxon>Klebsiella</taxon>
        <taxon>Klebsiella pneumoniae complex</taxon>
    </lineage>
</organism>
<dbReference type="InterPro" id="IPR021225">
    <property type="entry name" value="Tlde1_dom"/>
</dbReference>
<dbReference type="RefSeq" id="WP_004187073.1">
    <property type="nucleotide sequence ID" value="NZ_AP022528.1"/>
</dbReference>
<protein>
    <submittedName>
        <fullName evidence="2">DUF2778 domain-containing protein</fullName>
    </submittedName>
</protein>
<evidence type="ECO:0000313" key="3">
    <source>
        <dbReference type="Proteomes" id="UP000283322"/>
    </source>
</evidence>
<dbReference type="EMBL" id="MPYG04000118">
    <property type="protein sequence ID" value="ROG94772.1"/>
    <property type="molecule type" value="Genomic_DNA"/>
</dbReference>
<evidence type="ECO:0000313" key="2">
    <source>
        <dbReference type="EMBL" id="ROG94772.1"/>
    </source>
</evidence>
<proteinExistence type="predicted"/>
<comment type="caution">
    <text evidence="2">The sequence shown here is derived from an EMBL/GenBank/DDBJ whole genome shotgun (WGS) entry which is preliminary data.</text>
</comment>
<sequence length="169" mass="18560">MTLHGRFVINDAHDSPLSFAGAGTFLAFSGDGIYRNRGACDMKPTAGPVPAGKYWIVNRPEGGLRSHVNAGVRDRYNQVMNGATFRHRRDDWGIDDDTWNEGVKRGNFRLHPGALSKGGITLLHASDFAMLHNALLKTPQVDVPCMSKLKAYGTIEVILTLHLRTAFVS</sequence>
<dbReference type="Pfam" id="PF10908">
    <property type="entry name" value="Tlde1_dom"/>
    <property type="match status" value="1"/>
</dbReference>